<dbReference type="InterPro" id="IPR008042">
    <property type="entry name" value="Retrotrans_Pao"/>
</dbReference>
<organism evidence="1 2">
    <name type="scientific">Dryococelus australis</name>
    <dbReference type="NCBI Taxonomy" id="614101"/>
    <lineage>
        <taxon>Eukaryota</taxon>
        <taxon>Metazoa</taxon>
        <taxon>Ecdysozoa</taxon>
        <taxon>Arthropoda</taxon>
        <taxon>Hexapoda</taxon>
        <taxon>Insecta</taxon>
        <taxon>Pterygota</taxon>
        <taxon>Neoptera</taxon>
        <taxon>Polyneoptera</taxon>
        <taxon>Phasmatodea</taxon>
        <taxon>Verophasmatodea</taxon>
        <taxon>Anareolatae</taxon>
        <taxon>Phasmatidae</taxon>
        <taxon>Eurycanthinae</taxon>
        <taxon>Dryococelus</taxon>
    </lineage>
</organism>
<protein>
    <submittedName>
        <fullName evidence="1">Uncharacterized protein</fullName>
    </submittedName>
</protein>
<dbReference type="EMBL" id="JARBHB010000004">
    <property type="protein sequence ID" value="KAJ8884820.1"/>
    <property type="molecule type" value="Genomic_DNA"/>
</dbReference>
<gene>
    <name evidence="1" type="ORF">PR048_011016</name>
</gene>
<reference evidence="1 2" key="1">
    <citation type="submission" date="2023-02" db="EMBL/GenBank/DDBJ databases">
        <title>LHISI_Scaffold_Assembly.</title>
        <authorList>
            <person name="Stuart O.P."/>
            <person name="Cleave R."/>
            <person name="Magrath M.J.L."/>
            <person name="Mikheyev A.S."/>
        </authorList>
    </citation>
    <scope>NUCLEOTIDE SEQUENCE [LARGE SCALE GENOMIC DNA]</scope>
    <source>
        <strain evidence="1">Daus_M_001</strain>
        <tissue evidence="1">Leg muscle</tissue>
    </source>
</reference>
<name>A0ABQ9HKD8_9NEOP</name>
<keyword evidence="2" id="KW-1185">Reference proteome</keyword>
<comment type="caution">
    <text evidence="1">The sequence shown here is derived from an EMBL/GenBank/DDBJ whole genome shotgun (WGS) entry which is preliminary data.</text>
</comment>
<dbReference type="Proteomes" id="UP001159363">
    <property type="component" value="Chromosome X"/>
</dbReference>
<proteinExistence type="predicted"/>
<evidence type="ECO:0000313" key="1">
    <source>
        <dbReference type="EMBL" id="KAJ8884820.1"/>
    </source>
</evidence>
<evidence type="ECO:0000313" key="2">
    <source>
        <dbReference type="Proteomes" id="UP001159363"/>
    </source>
</evidence>
<accession>A0ABQ9HKD8</accession>
<sequence length="541" mass="60196">MELQVAVKKWAVIQSSLMKLDTTTRQLLSAGSEDRVDLVSIQVNQELMQGKLSGFSALDECVFNLSLAAGKDEDDLEVQLNDSDLYKTKYSTLCMEIIALMSVEEAVSDCIIKIHVDSGLHMQTFKFHHTKHFHQLSFLYDQLETKLRALETLGVTSDKYAVMLFHLVESCLAEDLLRARKCSAVGHKGEKERISIAMKGFNISNTSNSKLTMVGGPAAMEASSATATHLVNTKGRISAAACIFCQGAHISGDCFKALSGHIAKNCKMTCMVCGARYIQLMCPKLEQVKTEPPGKFSIDKKGMKLANHSSPDILLQTLIVTTKEKTAEMGYQTTGEEQLRRGLFDDPDRKECQKILKEIGIEIEDDGSPIEVLVGADRSFYVNNSVTSVKQDELKFMEESTDIFLEAKFELLRKGSPKPCRANTISVNAQIAEIGPEPLVKRKILSAAHKLFDTIGLPLTVVFIPKLLLQQLWKCNLNWDAPVQGQLKRVLGNGNTKSSRPSKSGCSADVLIQSKWWERHEWPMQSPSEWPVFVCRVNEDE</sequence>
<dbReference type="Pfam" id="PF05380">
    <property type="entry name" value="Peptidase_A17"/>
    <property type="match status" value="1"/>
</dbReference>